<sequence>MKRVSKIEWEMGSNIKKVWETVTNLDDCDWRSDLSKIEKINEQKFIEHFKSGGQTTFVITDKEFCKKYCFDMENKFFIGTWTGIFIKLDTQKTKLIFSEELNIKNPFIWALSFLVMNLKRIQKEYMQDLERKLSHD</sequence>
<dbReference type="RefSeq" id="WP_125983032.1">
    <property type="nucleotide sequence ID" value="NZ_NGJS01000002.1"/>
</dbReference>
<dbReference type="Proteomes" id="UP000287857">
    <property type="component" value="Unassembled WGS sequence"/>
</dbReference>
<dbReference type="OrthoDB" id="9788177at2"/>
<proteinExistence type="predicted"/>
<evidence type="ECO:0008006" key="3">
    <source>
        <dbReference type="Google" id="ProtNLM"/>
    </source>
</evidence>
<gene>
    <name evidence="1" type="ORF">CBF37_01905</name>
</gene>
<evidence type="ECO:0000313" key="1">
    <source>
        <dbReference type="EMBL" id="RSU00080.1"/>
    </source>
</evidence>
<dbReference type="AlphaFoldDB" id="A0A430A125"/>
<dbReference type="SUPFAM" id="SSF55961">
    <property type="entry name" value="Bet v1-like"/>
    <property type="match status" value="1"/>
</dbReference>
<protein>
    <recommendedName>
        <fullName evidence="3">Polyketide cyclase</fullName>
    </recommendedName>
</protein>
<comment type="caution">
    <text evidence="1">The sequence shown here is derived from an EMBL/GenBank/DDBJ whole genome shotgun (WGS) entry which is preliminary data.</text>
</comment>
<name>A0A430A125_9ENTE</name>
<keyword evidence="2" id="KW-1185">Reference proteome</keyword>
<accession>A0A430A125</accession>
<evidence type="ECO:0000313" key="2">
    <source>
        <dbReference type="Proteomes" id="UP000287857"/>
    </source>
</evidence>
<organism evidence="1 2">
    <name type="scientific">Vagococcus vulneris</name>
    <dbReference type="NCBI Taxonomy" id="1977869"/>
    <lineage>
        <taxon>Bacteria</taxon>
        <taxon>Bacillati</taxon>
        <taxon>Bacillota</taxon>
        <taxon>Bacilli</taxon>
        <taxon>Lactobacillales</taxon>
        <taxon>Enterococcaceae</taxon>
        <taxon>Vagococcus</taxon>
    </lineage>
</organism>
<dbReference type="EMBL" id="NGJS01000002">
    <property type="protein sequence ID" value="RSU00080.1"/>
    <property type="molecule type" value="Genomic_DNA"/>
</dbReference>
<reference evidence="1 2" key="1">
    <citation type="submission" date="2017-05" db="EMBL/GenBank/DDBJ databases">
        <title>Vagococcus spp. assemblies.</title>
        <authorList>
            <person name="Gulvik C.A."/>
        </authorList>
    </citation>
    <scope>NUCLEOTIDE SEQUENCE [LARGE SCALE GENOMIC DNA]</scope>
    <source>
        <strain evidence="1 2">SS1995</strain>
    </source>
</reference>